<evidence type="ECO:0000313" key="3">
    <source>
        <dbReference type="Proteomes" id="UP000250266"/>
    </source>
</evidence>
<accession>A0A8E2EAS8</accession>
<protein>
    <submittedName>
        <fullName evidence="2">Uncharacterized protein</fullName>
    </submittedName>
</protein>
<feature type="region of interest" description="Disordered" evidence="1">
    <location>
        <begin position="10"/>
        <end position="106"/>
    </location>
</feature>
<gene>
    <name evidence="2" type="ORF">K432DRAFT_44585</name>
</gene>
<organism evidence="2 3">
    <name type="scientific">Lepidopterella palustris CBS 459.81</name>
    <dbReference type="NCBI Taxonomy" id="1314670"/>
    <lineage>
        <taxon>Eukaryota</taxon>
        <taxon>Fungi</taxon>
        <taxon>Dikarya</taxon>
        <taxon>Ascomycota</taxon>
        <taxon>Pezizomycotina</taxon>
        <taxon>Dothideomycetes</taxon>
        <taxon>Pleosporomycetidae</taxon>
        <taxon>Mytilinidiales</taxon>
        <taxon>Argynnaceae</taxon>
        <taxon>Lepidopterella</taxon>
    </lineage>
</organism>
<reference evidence="2 3" key="1">
    <citation type="journal article" date="2016" name="Nat. Commun.">
        <title>Ectomycorrhizal ecology is imprinted in the genome of the dominant symbiotic fungus Cenococcum geophilum.</title>
        <authorList>
            <consortium name="DOE Joint Genome Institute"/>
            <person name="Peter M."/>
            <person name="Kohler A."/>
            <person name="Ohm R.A."/>
            <person name="Kuo A."/>
            <person name="Krutzmann J."/>
            <person name="Morin E."/>
            <person name="Arend M."/>
            <person name="Barry K.W."/>
            <person name="Binder M."/>
            <person name="Choi C."/>
            <person name="Clum A."/>
            <person name="Copeland A."/>
            <person name="Grisel N."/>
            <person name="Haridas S."/>
            <person name="Kipfer T."/>
            <person name="LaButti K."/>
            <person name="Lindquist E."/>
            <person name="Lipzen A."/>
            <person name="Maire R."/>
            <person name="Meier B."/>
            <person name="Mihaltcheva S."/>
            <person name="Molinier V."/>
            <person name="Murat C."/>
            <person name="Poggeler S."/>
            <person name="Quandt C.A."/>
            <person name="Sperisen C."/>
            <person name="Tritt A."/>
            <person name="Tisserant E."/>
            <person name="Crous P.W."/>
            <person name="Henrissat B."/>
            <person name="Nehls U."/>
            <person name="Egli S."/>
            <person name="Spatafora J.W."/>
            <person name="Grigoriev I.V."/>
            <person name="Martin F.M."/>
        </authorList>
    </citation>
    <scope>NUCLEOTIDE SEQUENCE [LARGE SCALE GENOMIC DNA]</scope>
    <source>
        <strain evidence="2 3">CBS 459.81</strain>
    </source>
</reference>
<keyword evidence="3" id="KW-1185">Reference proteome</keyword>
<name>A0A8E2EAS8_9PEZI</name>
<dbReference type="AlphaFoldDB" id="A0A8E2EAS8"/>
<sequence>MYFKTYAAETIDKVSRKQTQKGATEGLVVERNQGMDDKQQRNRRNNARNAGRSTGMKKGRSSAIMQNRQGQHSTSLHPSTFRTAPQPRHQGTHVRGTSSSHSDWPIRSLMTGLYAPFSLG</sequence>
<dbReference type="EMBL" id="KV744961">
    <property type="protein sequence ID" value="OCK80408.1"/>
    <property type="molecule type" value="Genomic_DNA"/>
</dbReference>
<evidence type="ECO:0000313" key="2">
    <source>
        <dbReference type="EMBL" id="OCK80408.1"/>
    </source>
</evidence>
<proteinExistence type="predicted"/>
<dbReference type="Proteomes" id="UP000250266">
    <property type="component" value="Unassembled WGS sequence"/>
</dbReference>
<evidence type="ECO:0000256" key="1">
    <source>
        <dbReference type="SAM" id="MobiDB-lite"/>
    </source>
</evidence>
<feature type="compositionally biased region" description="Polar residues" evidence="1">
    <location>
        <begin position="63"/>
        <end position="83"/>
    </location>
</feature>